<dbReference type="Gene3D" id="3.40.30.10">
    <property type="entry name" value="Glutaredoxin"/>
    <property type="match status" value="1"/>
</dbReference>
<dbReference type="PROSITE" id="PS51352">
    <property type="entry name" value="THIOREDOXIN_2"/>
    <property type="match status" value="1"/>
</dbReference>
<evidence type="ECO:0000256" key="1">
    <source>
        <dbReference type="SAM" id="Phobius"/>
    </source>
</evidence>
<dbReference type="InterPro" id="IPR000866">
    <property type="entry name" value="AhpC/TSA"/>
</dbReference>
<comment type="caution">
    <text evidence="3">The sequence shown here is derived from an EMBL/GenBank/DDBJ whole genome shotgun (WGS) entry which is preliminary data.</text>
</comment>
<proteinExistence type="predicted"/>
<keyword evidence="1" id="KW-1133">Transmembrane helix</keyword>
<feature type="transmembrane region" description="Helical" evidence="1">
    <location>
        <begin position="5"/>
        <end position="22"/>
    </location>
</feature>
<organism evidence="3">
    <name type="scientific">Candidatus Nomurabacteria bacterium GW2011_GWF2_43_8</name>
    <dbReference type="NCBI Taxonomy" id="1618779"/>
    <lineage>
        <taxon>Bacteria</taxon>
        <taxon>Candidatus Nomuraibacteriota</taxon>
    </lineage>
</organism>
<dbReference type="InterPro" id="IPR036249">
    <property type="entry name" value="Thioredoxin-like_sf"/>
</dbReference>
<evidence type="ECO:0000313" key="3">
    <source>
        <dbReference type="EMBL" id="KKT24388.1"/>
    </source>
</evidence>
<dbReference type="InterPro" id="IPR013766">
    <property type="entry name" value="Thioredoxin_domain"/>
</dbReference>
<keyword evidence="1" id="KW-0812">Transmembrane</keyword>
<dbReference type="Pfam" id="PF00578">
    <property type="entry name" value="AhpC-TSA"/>
    <property type="match status" value="1"/>
</dbReference>
<dbReference type="AlphaFoldDB" id="A0A0G1FQN9"/>
<dbReference type="EMBL" id="LCGX01000016">
    <property type="protein sequence ID" value="KKT24388.1"/>
    <property type="molecule type" value="Genomic_DNA"/>
</dbReference>
<reference evidence="3" key="1">
    <citation type="journal article" date="2015" name="Nature">
        <title>rRNA introns, odd ribosomes, and small enigmatic genomes across a large radiation of phyla.</title>
        <authorList>
            <person name="Brown C.T."/>
            <person name="Hug L.A."/>
            <person name="Thomas B.C."/>
            <person name="Sharon I."/>
            <person name="Castelle C.J."/>
            <person name="Singh A."/>
            <person name="Wilkins M.J."/>
            <person name="Williams K.H."/>
            <person name="Banfield J.F."/>
        </authorList>
    </citation>
    <scope>NUCLEOTIDE SEQUENCE [LARGE SCALE GENOMIC DNA]</scope>
</reference>
<protein>
    <submittedName>
        <fullName evidence="3">Alkyl hydroperoxide reductase/ Thiol specific antioxidant/ Mal allergen</fullName>
    </submittedName>
</protein>
<dbReference type="GO" id="GO:0016491">
    <property type="term" value="F:oxidoreductase activity"/>
    <property type="evidence" value="ECO:0007669"/>
    <property type="project" value="InterPro"/>
</dbReference>
<accession>A0A0G1FQN9</accession>
<dbReference type="Proteomes" id="UP000033831">
    <property type="component" value="Unassembled WGS sequence"/>
</dbReference>
<evidence type="ECO:0000259" key="2">
    <source>
        <dbReference type="PROSITE" id="PS51352"/>
    </source>
</evidence>
<dbReference type="PANTHER" id="PTHR42852:SF17">
    <property type="entry name" value="THIOREDOXIN-LIKE PROTEIN HI_1115"/>
    <property type="match status" value="1"/>
</dbReference>
<keyword evidence="1" id="KW-0472">Membrane</keyword>
<dbReference type="PANTHER" id="PTHR42852">
    <property type="entry name" value="THIOL:DISULFIDE INTERCHANGE PROTEIN DSBE"/>
    <property type="match status" value="1"/>
</dbReference>
<dbReference type="SUPFAM" id="SSF52833">
    <property type="entry name" value="Thioredoxin-like"/>
    <property type="match status" value="1"/>
</dbReference>
<name>A0A0G1FQN9_9BACT</name>
<feature type="domain" description="Thioredoxin" evidence="2">
    <location>
        <begin position="53"/>
        <end position="206"/>
    </location>
</feature>
<gene>
    <name evidence="3" type="ORF">UW07_C0016G0010</name>
</gene>
<dbReference type="GO" id="GO:0016209">
    <property type="term" value="F:antioxidant activity"/>
    <property type="evidence" value="ECO:0007669"/>
    <property type="project" value="InterPro"/>
</dbReference>
<dbReference type="InterPro" id="IPR050553">
    <property type="entry name" value="Thioredoxin_ResA/DsbE_sf"/>
</dbReference>
<sequence>MDKKIIVSIAVIVIGVVSLVWWSKSVDNKALNASSKKQNTIDSEVKEKIDFREAVGQKAPDFELESIDGTIVKLSNYLGKNIVLFFNEGSMCYPACWNQMAELGNDSRFDAENVVAFSVVTDPKDQWLDIVSKSANLTKSKIIFDTARSVSKAYDVLNLNSSMHPGSLPGHTYFIVDKEGIIKFTLDDPNMALANNKLIEEIKKLE</sequence>